<dbReference type="InterPro" id="IPR050641">
    <property type="entry name" value="RIFMO-like"/>
</dbReference>
<accession>A0ABU0BTC3</accession>
<dbReference type="Proteomes" id="UP001230207">
    <property type="component" value="Unassembled WGS sequence"/>
</dbReference>
<dbReference type="InterPro" id="IPR002938">
    <property type="entry name" value="FAD-bd"/>
</dbReference>
<dbReference type="Gene3D" id="3.30.70.2450">
    <property type="match status" value="1"/>
</dbReference>
<name>A0ABU0BTC3_9HYPH</name>
<dbReference type="Pfam" id="PF01494">
    <property type="entry name" value="FAD_binding_3"/>
    <property type="match status" value="2"/>
</dbReference>
<evidence type="ECO:0000256" key="2">
    <source>
        <dbReference type="ARBA" id="ARBA00022630"/>
    </source>
</evidence>
<dbReference type="InterPro" id="IPR036188">
    <property type="entry name" value="FAD/NAD-bd_sf"/>
</dbReference>
<evidence type="ECO:0000256" key="3">
    <source>
        <dbReference type="ARBA" id="ARBA00022827"/>
    </source>
</evidence>
<feature type="domain" description="FAD-binding" evidence="4">
    <location>
        <begin position="6"/>
        <end position="198"/>
    </location>
</feature>
<evidence type="ECO:0000313" key="5">
    <source>
        <dbReference type="EMBL" id="MDQ0320916.1"/>
    </source>
</evidence>
<dbReference type="PANTHER" id="PTHR43004:SF19">
    <property type="entry name" value="BINDING MONOOXYGENASE, PUTATIVE (JCVI)-RELATED"/>
    <property type="match status" value="1"/>
</dbReference>
<dbReference type="PANTHER" id="PTHR43004">
    <property type="entry name" value="TRK SYSTEM POTASSIUM UPTAKE PROTEIN"/>
    <property type="match status" value="1"/>
</dbReference>
<reference evidence="5 6" key="1">
    <citation type="submission" date="2023-07" db="EMBL/GenBank/DDBJ databases">
        <title>Genomic Encyclopedia of Type Strains, Phase IV (KMG-IV): sequencing the most valuable type-strain genomes for metagenomic binning, comparative biology and taxonomic classification.</title>
        <authorList>
            <person name="Goeker M."/>
        </authorList>
    </citation>
    <scope>NUCLEOTIDE SEQUENCE [LARGE SCALE GENOMIC DNA]</scope>
    <source>
        <strain evidence="5 6">DSM 1112</strain>
    </source>
</reference>
<organism evidence="5 6">
    <name type="scientific">Pararhizobium capsulatum DSM 1112</name>
    <dbReference type="NCBI Taxonomy" id="1121113"/>
    <lineage>
        <taxon>Bacteria</taxon>
        <taxon>Pseudomonadati</taxon>
        <taxon>Pseudomonadota</taxon>
        <taxon>Alphaproteobacteria</taxon>
        <taxon>Hyphomicrobiales</taxon>
        <taxon>Rhizobiaceae</taxon>
        <taxon>Rhizobium/Agrobacterium group</taxon>
        <taxon>Pararhizobium</taxon>
    </lineage>
</organism>
<protein>
    <submittedName>
        <fullName evidence="5">2-polyprenyl-6-methoxyphenol hydroxylase-like FAD-dependent oxidoreductase</fullName>
    </submittedName>
</protein>
<dbReference type="PRINTS" id="PR00420">
    <property type="entry name" value="RNGMNOXGNASE"/>
</dbReference>
<dbReference type="SUPFAM" id="SSF51905">
    <property type="entry name" value="FAD/NAD(P)-binding domain"/>
    <property type="match status" value="1"/>
</dbReference>
<sequence length="376" mass="41598">MEARPETSILIAGAGPVGLALALELVRRGMRPRLVAKAAGPTPANESRALGVNARTLTLLEECGATALILHKARRINRFRVASRGKTLLTVDTARLRGRYSPLYALPQGETENILINLLAQHHITPEWQTAVAHVEGGIDKPQVLLRHADGTSETVSPNILVGADGAHSVVRENCGFTFPGSSIDMPFHLADYRYTRPIETNYAEGNFLNPGVLARIPVREDTIRYISTREDFETIIEHPAEVRDKPWVSSFRISFRHVESMRRGRVFLAGDAAHVHSPIGARGMNLGIEDACWLAWLISERREEEYSELRMPAIETVIKATRRNTAFVTLSNPVLTGLRRLLLPWLSLFPASTRAVLRTISGRDTPAPPWIPGAK</sequence>
<feature type="domain" description="FAD-binding" evidence="4">
    <location>
        <begin position="230"/>
        <end position="302"/>
    </location>
</feature>
<keyword evidence="3" id="KW-0274">FAD</keyword>
<dbReference type="EMBL" id="JAUSVF010000001">
    <property type="protein sequence ID" value="MDQ0320916.1"/>
    <property type="molecule type" value="Genomic_DNA"/>
</dbReference>
<comment type="cofactor">
    <cofactor evidence="1">
        <name>FAD</name>
        <dbReference type="ChEBI" id="CHEBI:57692"/>
    </cofactor>
</comment>
<evidence type="ECO:0000313" key="6">
    <source>
        <dbReference type="Proteomes" id="UP001230207"/>
    </source>
</evidence>
<keyword evidence="6" id="KW-1185">Reference proteome</keyword>
<evidence type="ECO:0000259" key="4">
    <source>
        <dbReference type="Pfam" id="PF01494"/>
    </source>
</evidence>
<comment type="caution">
    <text evidence="5">The sequence shown here is derived from an EMBL/GenBank/DDBJ whole genome shotgun (WGS) entry which is preliminary data.</text>
</comment>
<keyword evidence="2" id="KW-0285">Flavoprotein</keyword>
<dbReference type="Gene3D" id="3.50.50.60">
    <property type="entry name" value="FAD/NAD(P)-binding domain"/>
    <property type="match status" value="1"/>
</dbReference>
<dbReference type="RefSeq" id="WP_307231079.1">
    <property type="nucleotide sequence ID" value="NZ_JAUSVF010000001.1"/>
</dbReference>
<proteinExistence type="predicted"/>
<evidence type="ECO:0000256" key="1">
    <source>
        <dbReference type="ARBA" id="ARBA00001974"/>
    </source>
</evidence>
<gene>
    <name evidence="5" type="ORF">QO002_003054</name>
</gene>